<keyword evidence="2" id="KW-1185">Reference proteome</keyword>
<sequence length="221" mass="26173">MKLINTIEMNPLRYFKEEVGLPEIDDYPNYKEWFIKWKEVVSRLNFNFETIEKESYLVDIETIDDETLKMIVEAKIEDMESDESEEDVFVMPFDGGIVLKMENEILIQPNCCGDISNIEDWKNIFKNPSSEWRDIWIGHPWVLYKTENGKVCFSEYTESNIEDIENIEIVAKVDESELKAELEKVIQHQINFKNRILSIFKMMNYKYPEKVSQQLAGVSRS</sequence>
<evidence type="ECO:0000313" key="2">
    <source>
        <dbReference type="Proteomes" id="UP000326384"/>
    </source>
</evidence>
<evidence type="ECO:0000313" key="1">
    <source>
        <dbReference type="EMBL" id="KAB1229724.1"/>
    </source>
</evidence>
<name>A0A5N4BMS9_9FLAO</name>
<comment type="caution">
    <text evidence="1">The sequence shown here is derived from an EMBL/GenBank/DDBJ whole genome shotgun (WGS) entry which is preliminary data.</text>
</comment>
<dbReference type="Proteomes" id="UP000326384">
    <property type="component" value="Unassembled WGS sequence"/>
</dbReference>
<evidence type="ECO:0008006" key="3">
    <source>
        <dbReference type="Google" id="ProtNLM"/>
    </source>
</evidence>
<dbReference type="EMBL" id="VTPV01000009">
    <property type="protein sequence ID" value="KAB1229724.1"/>
    <property type="molecule type" value="Genomic_DNA"/>
</dbReference>
<proteinExistence type="predicted"/>
<organism evidence="1 2">
    <name type="scientific">Chryseobacterium viscerum</name>
    <dbReference type="NCBI Taxonomy" id="1037377"/>
    <lineage>
        <taxon>Bacteria</taxon>
        <taxon>Pseudomonadati</taxon>
        <taxon>Bacteroidota</taxon>
        <taxon>Flavobacteriia</taxon>
        <taxon>Flavobacteriales</taxon>
        <taxon>Weeksellaceae</taxon>
        <taxon>Chryseobacterium group</taxon>
        <taxon>Chryseobacterium</taxon>
    </lineage>
</organism>
<gene>
    <name evidence="1" type="ORF">F8D52_15640</name>
</gene>
<reference evidence="1 2" key="1">
    <citation type="journal article" date="2019" name="Stand. Genomic Sci.">
        <title>Draft Whole-Genome Sequence of a Novel Chryseobacterium viscerum Strain Isolated from Fresh Water at Dripping Springs, New Mexico.</title>
        <authorList>
            <person name="Kyndt J.A."/>
            <person name="Moore T.C."/>
        </authorList>
    </citation>
    <scope>NUCLEOTIDE SEQUENCE [LARGE SCALE GENOMIC DNA]</scope>
    <source>
        <strain evidence="1 2">DPS</strain>
    </source>
</reference>
<protein>
    <recommendedName>
        <fullName evidence="3">SMI1/KNR4 family protein</fullName>
    </recommendedName>
</protein>
<accession>A0A5N4BMS9</accession>
<dbReference type="RefSeq" id="WP_152290567.1">
    <property type="nucleotide sequence ID" value="NZ_VTPV01000009.1"/>
</dbReference>